<name>A0A9D4FFL5_DREPO</name>
<gene>
    <name evidence="2" type="ORF">DPMN_125763</name>
    <name evidence="1" type="ORF">DPMN_150036</name>
</gene>
<proteinExistence type="predicted"/>
<protein>
    <submittedName>
        <fullName evidence="1">Uncharacterized protein</fullName>
    </submittedName>
</protein>
<sequence>MHKENSTVETFYEQNKSEIETKIVDFLSSESVLAPDDWPRLSPIKYVANYQGASFVL</sequence>
<dbReference type="EMBL" id="JAIWYP010000007">
    <property type="protein sequence ID" value="KAH3796468.1"/>
    <property type="molecule type" value="Genomic_DNA"/>
</dbReference>
<evidence type="ECO:0000313" key="3">
    <source>
        <dbReference type="Proteomes" id="UP000828390"/>
    </source>
</evidence>
<organism evidence="1 3">
    <name type="scientific">Dreissena polymorpha</name>
    <name type="common">Zebra mussel</name>
    <name type="synonym">Mytilus polymorpha</name>
    <dbReference type="NCBI Taxonomy" id="45954"/>
    <lineage>
        <taxon>Eukaryota</taxon>
        <taxon>Metazoa</taxon>
        <taxon>Spiralia</taxon>
        <taxon>Lophotrochozoa</taxon>
        <taxon>Mollusca</taxon>
        <taxon>Bivalvia</taxon>
        <taxon>Autobranchia</taxon>
        <taxon>Heteroconchia</taxon>
        <taxon>Euheterodonta</taxon>
        <taxon>Imparidentia</taxon>
        <taxon>Neoheterodontei</taxon>
        <taxon>Myida</taxon>
        <taxon>Dreissenoidea</taxon>
        <taxon>Dreissenidae</taxon>
        <taxon>Dreissena</taxon>
    </lineage>
</organism>
<comment type="caution">
    <text evidence="1">The sequence shown here is derived from an EMBL/GenBank/DDBJ whole genome shotgun (WGS) entry which is preliminary data.</text>
</comment>
<evidence type="ECO:0000313" key="1">
    <source>
        <dbReference type="EMBL" id="KAH3796468.1"/>
    </source>
</evidence>
<dbReference type="EMBL" id="JAIWYP010000005">
    <property type="protein sequence ID" value="KAH3823938.1"/>
    <property type="molecule type" value="Genomic_DNA"/>
</dbReference>
<evidence type="ECO:0000313" key="2">
    <source>
        <dbReference type="EMBL" id="KAH3823938.1"/>
    </source>
</evidence>
<reference evidence="1" key="1">
    <citation type="journal article" date="2019" name="bioRxiv">
        <title>The Genome of the Zebra Mussel, Dreissena polymorpha: A Resource for Invasive Species Research.</title>
        <authorList>
            <person name="McCartney M.A."/>
            <person name="Auch B."/>
            <person name="Kono T."/>
            <person name="Mallez S."/>
            <person name="Zhang Y."/>
            <person name="Obille A."/>
            <person name="Becker A."/>
            <person name="Abrahante J.E."/>
            <person name="Garbe J."/>
            <person name="Badalamenti J.P."/>
            <person name="Herman A."/>
            <person name="Mangelson H."/>
            <person name="Liachko I."/>
            <person name="Sullivan S."/>
            <person name="Sone E.D."/>
            <person name="Koren S."/>
            <person name="Silverstein K.A.T."/>
            <person name="Beckman K.B."/>
            <person name="Gohl D.M."/>
        </authorList>
    </citation>
    <scope>NUCLEOTIDE SEQUENCE</scope>
    <source>
        <strain evidence="1">Duluth1</strain>
        <tissue evidence="1">Whole animal</tissue>
    </source>
</reference>
<reference evidence="1" key="2">
    <citation type="submission" date="2020-11" db="EMBL/GenBank/DDBJ databases">
        <authorList>
            <person name="McCartney M.A."/>
            <person name="Auch B."/>
            <person name="Kono T."/>
            <person name="Mallez S."/>
            <person name="Becker A."/>
            <person name="Gohl D.M."/>
            <person name="Silverstein K.A.T."/>
            <person name="Koren S."/>
            <person name="Bechman K.B."/>
            <person name="Herman A."/>
            <person name="Abrahante J.E."/>
            <person name="Garbe J."/>
        </authorList>
    </citation>
    <scope>NUCLEOTIDE SEQUENCE</scope>
    <source>
        <strain evidence="1">Duluth1</strain>
        <tissue evidence="1">Whole animal</tissue>
    </source>
</reference>
<keyword evidence="3" id="KW-1185">Reference proteome</keyword>
<accession>A0A9D4FFL5</accession>
<dbReference type="Proteomes" id="UP000828390">
    <property type="component" value="Unassembled WGS sequence"/>
</dbReference>
<dbReference type="AlphaFoldDB" id="A0A9D4FFL5"/>